<organism evidence="1 2">
    <name type="scientific">Arcobacter arenosus</name>
    <dbReference type="NCBI Taxonomy" id="2576037"/>
    <lineage>
        <taxon>Bacteria</taxon>
        <taxon>Pseudomonadati</taxon>
        <taxon>Campylobacterota</taxon>
        <taxon>Epsilonproteobacteria</taxon>
        <taxon>Campylobacterales</taxon>
        <taxon>Arcobacteraceae</taxon>
        <taxon>Arcobacter</taxon>
    </lineage>
</organism>
<name>A0A5R8XWQ6_9BACT</name>
<keyword evidence="2" id="KW-1185">Reference proteome</keyword>
<dbReference type="Proteomes" id="UP000308901">
    <property type="component" value="Unassembled WGS sequence"/>
</dbReference>
<dbReference type="RefSeq" id="WP_138153894.1">
    <property type="nucleotide sequence ID" value="NZ_VANU01000011.1"/>
</dbReference>
<dbReference type="EMBL" id="VANU01000011">
    <property type="protein sequence ID" value="TLP35163.1"/>
    <property type="molecule type" value="Genomic_DNA"/>
</dbReference>
<accession>A0A5R8XWQ6</accession>
<reference evidence="1 2" key="1">
    <citation type="submission" date="2019-05" db="EMBL/GenBank/DDBJ databases">
        <title>Arcobacter sp. nov., isolated from sea sediment.</title>
        <authorList>
            <person name="Kim W."/>
        </authorList>
    </citation>
    <scope>NUCLEOTIDE SEQUENCE [LARGE SCALE GENOMIC DNA]</scope>
    <source>
        <strain evidence="1 2">CAU 1517</strain>
    </source>
</reference>
<sequence length="182" mass="21541">MNKFFILLLIFIIGFFTYGIVTKESNDPIKKQKRLSCQTKTTTFEKIANKQLAQEAIKLLESSNYIIKSRIEKSVYMESQIDKHICEEKANEYLNKSISRYLKTKEEKEQKLLIDYYILENDKEDKGKKGTKCKLYAGYLVFEFKLDNKLIYKIQTDYMNMDTSDIPERMDCVIKSFITLKN</sequence>
<protein>
    <submittedName>
        <fullName evidence="1">Uncharacterized protein</fullName>
    </submittedName>
</protein>
<dbReference type="AlphaFoldDB" id="A0A5R8XWQ6"/>
<dbReference type="OrthoDB" id="5343651at2"/>
<evidence type="ECO:0000313" key="1">
    <source>
        <dbReference type="EMBL" id="TLP35163.1"/>
    </source>
</evidence>
<evidence type="ECO:0000313" key="2">
    <source>
        <dbReference type="Proteomes" id="UP000308901"/>
    </source>
</evidence>
<gene>
    <name evidence="1" type="ORF">FDK22_15450</name>
</gene>
<proteinExistence type="predicted"/>
<comment type="caution">
    <text evidence="1">The sequence shown here is derived from an EMBL/GenBank/DDBJ whole genome shotgun (WGS) entry which is preliminary data.</text>
</comment>